<evidence type="ECO:0000313" key="1">
    <source>
        <dbReference type="EMBL" id="MFL9880452.1"/>
    </source>
</evidence>
<keyword evidence="2" id="KW-1185">Reference proteome</keyword>
<accession>A0ABW8ZBC5</accession>
<dbReference type="Proteomes" id="UP001629214">
    <property type="component" value="Unassembled WGS sequence"/>
</dbReference>
<dbReference type="RefSeq" id="WP_408169488.1">
    <property type="nucleotide sequence ID" value="NZ_JAQQFR010000013.1"/>
</dbReference>
<gene>
    <name evidence="1" type="ORF">PQR63_18785</name>
</gene>
<reference evidence="1 2" key="1">
    <citation type="journal article" date="2024" name="Chem. Sci.">
        <title>Discovery of megapolipeptins by genome mining of a Burkholderiales bacteria collection.</title>
        <authorList>
            <person name="Paulo B.S."/>
            <person name="Recchia M.J.J."/>
            <person name="Lee S."/>
            <person name="Fergusson C.H."/>
            <person name="Romanowski S.B."/>
            <person name="Hernandez A."/>
            <person name="Krull N."/>
            <person name="Liu D.Y."/>
            <person name="Cavanagh H."/>
            <person name="Bos A."/>
            <person name="Gray C.A."/>
            <person name="Murphy B.T."/>
            <person name="Linington R.G."/>
            <person name="Eustaquio A.S."/>
        </authorList>
    </citation>
    <scope>NUCLEOTIDE SEQUENCE [LARGE SCALE GENOMIC DNA]</scope>
    <source>
        <strain evidence="1 2">RL21-008-BIB-B</strain>
    </source>
</reference>
<proteinExistence type="predicted"/>
<comment type="caution">
    <text evidence="1">The sequence shown here is derived from an EMBL/GenBank/DDBJ whole genome shotgun (WGS) entry which is preliminary data.</text>
</comment>
<organism evidence="1 2">
    <name type="scientific">Herbaspirillum rhizosphaerae</name>
    <dbReference type="NCBI Taxonomy" id="346179"/>
    <lineage>
        <taxon>Bacteria</taxon>
        <taxon>Pseudomonadati</taxon>
        <taxon>Pseudomonadota</taxon>
        <taxon>Betaproteobacteria</taxon>
        <taxon>Burkholderiales</taxon>
        <taxon>Oxalobacteraceae</taxon>
        <taxon>Herbaspirillum</taxon>
    </lineage>
</organism>
<evidence type="ECO:0000313" key="2">
    <source>
        <dbReference type="Proteomes" id="UP001629214"/>
    </source>
</evidence>
<name>A0ABW8ZBC5_9BURK</name>
<protein>
    <submittedName>
        <fullName evidence="1">Uncharacterized protein</fullName>
    </submittedName>
</protein>
<sequence length="143" mass="15289">MAQYGLDYRGKHITVLDSIHSEKGGIACAVHIGEDIYPHIKGAPFANVGAAQAAGAAFARALIDAMLDGDAVEHQGYFIRASSHEQRDGSWVGGYQLHRNDNPVPFRRATCAEFRGNSSSEAEEHAITVAREVVDADVAAGKL</sequence>
<dbReference type="EMBL" id="JAQQFR010000013">
    <property type="protein sequence ID" value="MFL9880452.1"/>
    <property type="molecule type" value="Genomic_DNA"/>
</dbReference>